<sequence>MDFVSGHDRDFAVSGHAFKQIEHGRDVLIERRKSPAKFHRVGDIPRRLDREHTVMNQGVIGQYIGMLQELHVFGQAEGMSVSR</sequence>
<comment type="caution">
    <text evidence="1">The sequence shown here is derived from an EMBL/GenBank/DDBJ whole genome shotgun (WGS) entry which is preliminary data.</text>
</comment>
<organism evidence="1">
    <name type="scientific">bioreactor metagenome</name>
    <dbReference type="NCBI Taxonomy" id="1076179"/>
    <lineage>
        <taxon>unclassified sequences</taxon>
        <taxon>metagenomes</taxon>
        <taxon>ecological metagenomes</taxon>
    </lineage>
</organism>
<dbReference type="EMBL" id="VSSQ01021878">
    <property type="protein sequence ID" value="MPM67765.1"/>
    <property type="molecule type" value="Genomic_DNA"/>
</dbReference>
<dbReference type="AlphaFoldDB" id="A0A645BR32"/>
<accession>A0A645BR32</accession>
<gene>
    <name evidence="1" type="ORF">SDC9_114689</name>
</gene>
<protein>
    <submittedName>
        <fullName evidence="1">Uncharacterized protein</fullName>
    </submittedName>
</protein>
<proteinExistence type="predicted"/>
<evidence type="ECO:0000313" key="1">
    <source>
        <dbReference type="EMBL" id="MPM67765.1"/>
    </source>
</evidence>
<name>A0A645BR32_9ZZZZ</name>
<reference evidence="1" key="1">
    <citation type="submission" date="2019-08" db="EMBL/GenBank/DDBJ databases">
        <authorList>
            <person name="Kucharzyk K."/>
            <person name="Murdoch R.W."/>
            <person name="Higgins S."/>
            <person name="Loffler F."/>
        </authorList>
    </citation>
    <scope>NUCLEOTIDE SEQUENCE</scope>
</reference>